<dbReference type="KEGG" id="acz:Acaty_c0940"/>
<dbReference type="Proteomes" id="UP000005522">
    <property type="component" value="Chromosome"/>
</dbReference>
<proteinExistence type="predicted"/>
<dbReference type="EMBL" id="CP005986">
    <property type="protein sequence ID" value="AIA54816.1"/>
    <property type="molecule type" value="Genomic_DNA"/>
</dbReference>
<accession>A0A059ZXV7</accession>
<sequence>MSGYEESAAWLRRAQTDLQAFVEALADRLEGDMPGLVEVERKREGLFSGKRQVVEMRVHVDGYDYILSRDGARVLTRRSRVVRGVVLRHEDLPLQDWLQGLVQDVGKLSGQMQGVSQALHDFLLH</sequence>
<organism evidence="1 2">
    <name type="scientific">Acidithiobacillus caldus (strain ATCC 51756 / DSM 8584 / KU)</name>
    <dbReference type="NCBI Taxonomy" id="637389"/>
    <lineage>
        <taxon>Bacteria</taxon>
        <taxon>Pseudomonadati</taxon>
        <taxon>Pseudomonadota</taxon>
        <taxon>Acidithiobacillia</taxon>
        <taxon>Acidithiobacillales</taxon>
        <taxon>Acidithiobacillaceae</taxon>
        <taxon>Acidithiobacillus</taxon>
    </lineage>
</organism>
<dbReference type="eggNOG" id="ENOG50339Y8">
    <property type="taxonomic scope" value="Bacteria"/>
</dbReference>
<dbReference type="HOGENOM" id="CLU_157870_0_0_6"/>
<evidence type="ECO:0000313" key="1">
    <source>
        <dbReference type="EMBL" id="AIA54816.1"/>
    </source>
</evidence>
<dbReference type="GeneID" id="92930968"/>
<reference evidence="1 2" key="1">
    <citation type="journal article" date="2009" name="J. Bacteriol.">
        <title>Draft genome sequence of the extremely acidophilic bacterium Acidithiobacillus caldus ATCC 51756 reveals metabolic versatility in the genus Acidithiobacillus.</title>
        <authorList>
            <person name="Valdes J."/>
            <person name="Quatrini R."/>
            <person name="Hallberg K."/>
            <person name="Dopson M."/>
            <person name="Valenzuela P.D."/>
            <person name="Holmes D.S."/>
        </authorList>
    </citation>
    <scope>NUCLEOTIDE SEQUENCE [LARGE SCALE GENOMIC DNA]</scope>
    <source>
        <strain evidence="2">ATCC 51756 / DSM 8584 / KU</strain>
    </source>
</reference>
<name>A0A059ZXV7_ACICK</name>
<evidence type="ECO:0000313" key="2">
    <source>
        <dbReference type="Proteomes" id="UP000005522"/>
    </source>
</evidence>
<gene>
    <name evidence="1" type="ORF">Acaty_c0940</name>
</gene>
<dbReference type="RefSeq" id="WP_004871327.1">
    <property type="nucleotide sequence ID" value="NZ_CP005986.1"/>
</dbReference>
<dbReference type="AlphaFoldDB" id="A0A059ZXV7"/>
<protein>
    <submittedName>
        <fullName evidence="1">Uncharacterized protein</fullName>
    </submittedName>
</protein>